<keyword evidence="1" id="KW-0862">Zinc</keyword>
<dbReference type="Proteomes" id="UP000759131">
    <property type="component" value="Unassembled WGS sequence"/>
</dbReference>
<dbReference type="PROSITE" id="PS00028">
    <property type="entry name" value="ZINC_FINGER_C2H2_1"/>
    <property type="match status" value="1"/>
</dbReference>
<proteinExistence type="predicted"/>
<keyword evidence="1" id="KW-0863">Zinc-finger</keyword>
<dbReference type="InterPro" id="IPR013087">
    <property type="entry name" value="Znf_C2H2_type"/>
</dbReference>
<dbReference type="EMBL" id="OC861243">
    <property type="protein sequence ID" value="CAD7629290.1"/>
    <property type="molecule type" value="Genomic_DNA"/>
</dbReference>
<evidence type="ECO:0000313" key="4">
    <source>
        <dbReference type="EMBL" id="CAD7629290.1"/>
    </source>
</evidence>
<dbReference type="GO" id="GO:0008270">
    <property type="term" value="F:zinc ion binding"/>
    <property type="evidence" value="ECO:0007669"/>
    <property type="project" value="UniProtKB-KW"/>
</dbReference>
<sequence length="1290" mass="143264">MASIHTSVLVSIKTLCPEVDDYWLSISPSLKTIDGLKQHILTDNCIVKDMDDVELYLSDGLLRGHSSIGDVLQNRDCIELRAKQRINSLPDITTEPALECNTIDGSDDETMGDTSGVQTIVKTESICGNQLNCDRKPSIDPFISSPPKVFIKSEFKHKTDAKIADKSVINECKDKVTDKVIVKSESNGSGDCPLDSTASISSAAVVTQSGRKISADNTVSHKSTKSSSTESASVVDFDNEPLGIGFNCKTISTKKVIVKSESSAKFIECPLTSTKAVVTQSDGKCLTKNIAIKTLGLVVEPRNLSFGDVLMSSDCIEVRPKFAYKRRISSLPDSTIGHTKPVKSKANGSVDYLPNSMDNISSATAVVTQSGGKCHTTNVAIKTMGPVVEPQKPSGSGQTGKCWLVCREPECDYKTQYHIDLRQHNLIHRITCDVCVGRTFRNRHTFDEHYRTSHPNYYLFVKEVNDTKKAKKSVVNDSGDRVAENSVLESQSGRPIGCRPDSTASISSTTAVVTQSGDKWHTNSVAMNAKTPEDGPQRTTAPVRTFHCHHLGCDYKTQSRWNFLKKCPIHCPFLCQLCNRQRFKTAFQLERHHRTVHPNDFPDMPWLQCTHEGCVYQTKDKTLCPEVDDYWLSISPSLKTIDGLKQHILSDNCIVKDMDDVELYLSDGLLRGHSFIAGVIRDRDRIEMRIKYMDKKRINSSADSTSGYKRSKSSVNECIIVEDSDDETMSGLLVVKTEKTSGNQLNCDRKPSIDPFISSPPKVFIKSEFKHKTDTKRADKSVINEFKDKVTDKVIVKSEPNGSGDCPPDSTASILSAAVVTQSGRKISADNTVSHKSTKSSSTERASVVDSDNKLLSFELHCKAMAKKIVESESNAEYVECPLTSTASISSATPVVTQLGGKRHTTNVAIKTLGPVVEPKQPSGSGQTATKWWRLCREPDCHYKTESLFELHQHKLIHRTRCELCTVRIGRTFKNKRKLDEHHRTSHPNHYPIIDTKRTDKSVNNWFEERVAQKVKSGSSGSNVFLPISTASISSDTAVVTQSGGKCHTTNVAIKTLGPVVEPQRPSGSDQTGKCWLVCCEPKCGYKTEYYTDLHQHKLIHRITCDLCVGRTFGNRRTFDNHYRTSHPNYYSFVKEINGTKSAINESGERVADNAILESQSRGTIDCRPDSTASISSAAAVVTQSGDKWRTKSVAMKTNKPMSVSAPTPGTGSTGESRTNVVTKPQFRRKWLPCRICRSLFADKDTQYRHHLCSHPYEFPDVPWIKCHKNKCTFKTKDTDHLNRHIQKLH</sequence>
<feature type="region of interest" description="Disordered" evidence="2">
    <location>
        <begin position="1200"/>
        <end position="1222"/>
    </location>
</feature>
<organism evidence="4">
    <name type="scientific">Medioppia subpectinata</name>
    <dbReference type="NCBI Taxonomy" id="1979941"/>
    <lineage>
        <taxon>Eukaryota</taxon>
        <taxon>Metazoa</taxon>
        <taxon>Ecdysozoa</taxon>
        <taxon>Arthropoda</taxon>
        <taxon>Chelicerata</taxon>
        <taxon>Arachnida</taxon>
        <taxon>Acari</taxon>
        <taxon>Acariformes</taxon>
        <taxon>Sarcoptiformes</taxon>
        <taxon>Oribatida</taxon>
        <taxon>Brachypylina</taxon>
        <taxon>Oppioidea</taxon>
        <taxon>Oppiidae</taxon>
        <taxon>Medioppia</taxon>
    </lineage>
</organism>
<evidence type="ECO:0000256" key="1">
    <source>
        <dbReference type="PROSITE-ProRule" id="PRU00042"/>
    </source>
</evidence>
<keyword evidence="1" id="KW-0479">Metal-binding</keyword>
<dbReference type="EMBL" id="CAJPIZ010006668">
    <property type="protein sequence ID" value="CAG2109720.1"/>
    <property type="molecule type" value="Genomic_DNA"/>
</dbReference>
<name>A0A7R9Q242_9ACAR</name>
<feature type="domain" description="C2H2-type" evidence="3">
    <location>
        <begin position="963"/>
        <end position="992"/>
    </location>
</feature>
<accession>A0A7R9Q242</accession>
<feature type="region of interest" description="Disordered" evidence="2">
    <location>
        <begin position="826"/>
        <end position="846"/>
    </location>
</feature>
<reference evidence="4" key="1">
    <citation type="submission" date="2020-11" db="EMBL/GenBank/DDBJ databases">
        <authorList>
            <person name="Tran Van P."/>
        </authorList>
    </citation>
    <scope>NUCLEOTIDE SEQUENCE</scope>
</reference>
<dbReference type="SMART" id="SM00355">
    <property type="entry name" value="ZnF_C2H2"/>
    <property type="match status" value="10"/>
</dbReference>
<dbReference type="OrthoDB" id="6427083at2759"/>
<evidence type="ECO:0000256" key="2">
    <source>
        <dbReference type="SAM" id="MobiDB-lite"/>
    </source>
</evidence>
<dbReference type="PROSITE" id="PS50157">
    <property type="entry name" value="ZINC_FINGER_C2H2_2"/>
    <property type="match status" value="1"/>
</dbReference>
<evidence type="ECO:0000259" key="3">
    <source>
        <dbReference type="PROSITE" id="PS50157"/>
    </source>
</evidence>
<gene>
    <name evidence="4" type="ORF">OSB1V03_LOCUS9707</name>
</gene>
<protein>
    <recommendedName>
        <fullName evidence="3">C2H2-type domain-containing protein</fullName>
    </recommendedName>
</protein>
<keyword evidence="5" id="KW-1185">Reference proteome</keyword>
<evidence type="ECO:0000313" key="5">
    <source>
        <dbReference type="Proteomes" id="UP000759131"/>
    </source>
</evidence>